<protein>
    <submittedName>
        <fullName evidence="1">Uncharacterized protein</fullName>
    </submittedName>
</protein>
<keyword evidence="2" id="KW-1185">Reference proteome</keyword>
<proteinExistence type="predicted"/>
<organism evidence="1 2">
    <name type="scientific">Chitinophaga solisilvae</name>
    <dbReference type="NCBI Taxonomy" id="1233460"/>
    <lineage>
        <taxon>Bacteria</taxon>
        <taxon>Pseudomonadati</taxon>
        <taxon>Bacteroidota</taxon>
        <taxon>Chitinophagia</taxon>
        <taxon>Chitinophagales</taxon>
        <taxon>Chitinophagaceae</taxon>
        <taxon>Chitinophaga</taxon>
    </lineage>
</organism>
<evidence type="ECO:0000313" key="1">
    <source>
        <dbReference type="EMBL" id="NSL86038.1"/>
    </source>
</evidence>
<dbReference type="EMBL" id="RIAR02000001">
    <property type="protein sequence ID" value="NSL86038.1"/>
    <property type="molecule type" value="Genomic_DNA"/>
</dbReference>
<gene>
    <name evidence="1" type="ORF">ECE50_004295</name>
</gene>
<comment type="caution">
    <text evidence="1">The sequence shown here is derived from an EMBL/GenBank/DDBJ whole genome shotgun (WGS) entry which is preliminary data.</text>
</comment>
<dbReference type="OrthoDB" id="2503268at2"/>
<evidence type="ECO:0000313" key="2">
    <source>
        <dbReference type="Proteomes" id="UP000281028"/>
    </source>
</evidence>
<sequence length="560" mass="60303">MNTTPIPMQTDNYPPLLLTFDVSSDPSPLTDDISGKVIMKLQPDTTVSCLTITIMVPQGDDTDDIYKINPEATLSVSNTDWSVGNAVNIHNDATGIDYRQWPLSNTVGGMVSRETDFTVTGIVNDVGGSPDILIQDYSASTSDYQYALRQNSYQVPKNSTPPFYLRSLFAIDPQSSQYPCGAIHQGYAVEIAWDGYGGSYQLYQSGIADPVYSGTGTNYTLPNGITDTTTFCCVATNTNGDKLFASFTLIVIDPALTPQSVTTHKDEHVHGTLNSNSATCNSLNLASNAITMTGTDPGTDNLTNDSSSLNLSGNFSVDTATFSNVTTSGLVVQQDFNGTYPEINIPAKLSLQQPDITTLNTTDISVDDLTIQGSLTFTGQQAPMFGDFVPVASGTSIQQASRKANTDGYVIITVDLHAQNNDSIAYGGISYDGDKWFYAYGGIALGLPIAQVYGFLWLPVPAGTTWYYKGDNTLNTPQPATINILWFPTGNDSGSGYEAAASIPVPAGKANGHDPVQVIEQYRAARKERRTELVNSIETLLDTTFDTAVKEDMIRQLMSL</sequence>
<name>A0A3S1D5P9_9BACT</name>
<dbReference type="Proteomes" id="UP000281028">
    <property type="component" value="Unassembled WGS sequence"/>
</dbReference>
<reference evidence="1" key="1">
    <citation type="submission" date="2020-05" db="EMBL/GenBank/DDBJ databases">
        <title>Chitinophaga laudate sp. nov., isolated from a tropical peat swamp.</title>
        <authorList>
            <person name="Goh C.B.S."/>
            <person name="Lee M.S."/>
            <person name="Parimannan S."/>
            <person name="Pasbakhsh P."/>
            <person name="Yule C.M."/>
            <person name="Rajandas H."/>
            <person name="Loke S."/>
            <person name="Croft L."/>
            <person name="Tan J.B.L."/>
        </authorList>
    </citation>
    <scope>NUCLEOTIDE SEQUENCE</scope>
    <source>
        <strain evidence="1">Mgbs1</strain>
    </source>
</reference>
<accession>A0A3S1D5P9</accession>
<dbReference type="AlphaFoldDB" id="A0A3S1D5P9"/>